<organism evidence="9 10">
    <name type="scientific">Mycena maculata</name>
    <dbReference type="NCBI Taxonomy" id="230809"/>
    <lineage>
        <taxon>Eukaryota</taxon>
        <taxon>Fungi</taxon>
        <taxon>Dikarya</taxon>
        <taxon>Basidiomycota</taxon>
        <taxon>Agaricomycotina</taxon>
        <taxon>Agaricomycetes</taxon>
        <taxon>Agaricomycetidae</taxon>
        <taxon>Agaricales</taxon>
        <taxon>Marasmiineae</taxon>
        <taxon>Mycenaceae</taxon>
        <taxon>Mycena</taxon>
    </lineage>
</organism>
<name>A0AAD7I2T1_9AGAR</name>
<keyword evidence="4" id="KW-0238">DNA-binding</keyword>
<evidence type="ECO:0000256" key="2">
    <source>
        <dbReference type="ARBA" id="ARBA00007163"/>
    </source>
</evidence>
<dbReference type="Gene3D" id="1.20.5.170">
    <property type="match status" value="1"/>
</dbReference>
<feature type="compositionally biased region" description="Acidic residues" evidence="7">
    <location>
        <begin position="172"/>
        <end position="181"/>
    </location>
</feature>
<keyword evidence="3" id="KW-0805">Transcription regulation</keyword>
<feature type="compositionally biased region" description="Low complexity" evidence="7">
    <location>
        <begin position="278"/>
        <end position="292"/>
    </location>
</feature>
<feature type="compositionally biased region" description="Low complexity" evidence="7">
    <location>
        <begin position="517"/>
        <end position="533"/>
    </location>
</feature>
<proteinExistence type="inferred from homology"/>
<gene>
    <name evidence="9" type="ORF">DFH07DRAFT_845384</name>
</gene>
<feature type="compositionally biased region" description="Basic residues" evidence="7">
    <location>
        <begin position="194"/>
        <end position="203"/>
    </location>
</feature>
<comment type="caution">
    <text evidence="9">The sequence shown here is derived from an EMBL/GenBank/DDBJ whole genome shotgun (WGS) entry which is preliminary data.</text>
</comment>
<dbReference type="SMART" id="SM00338">
    <property type="entry name" value="BRLZ"/>
    <property type="match status" value="1"/>
</dbReference>
<feature type="region of interest" description="Disordered" evidence="7">
    <location>
        <begin position="353"/>
        <end position="374"/>
    </location>
</feature>
<dbReference type="PROSITE" id="PS50217">
    <property type="entry name" value="BZIP"/>
    <property type="match status" value="1"/>
</dbReference>
<evidence type="ECO:0000256" key="6">
    <source>
        <dbReference type="ARBA" id="ARBA00023242"/>
    </source>
</evidence>
<dbReference type="PROSITE" id="PS00036">
    <property type="entry name" value="BZIP_BASIC"/>
    <property type="match status" value="1"/>
</dbReference>
<evidence type="ECO:0000259" key="8">
    <source>
        <dbReference type="PROSITE" id="PS50217"/>
    </source>
</evidence>
<evidence type="ECO:0000256" key="3">
    <source>
        <dbReference type="ARBA" id="ARBA00023015"/>
    </source>
</evidence>
<keyword evidence="10" id="KW-1185">Reference proteome</keyword>
<evidence type="ECO:0000313" key="9">
    <source>
        <dbReference type="EMBL" id="KAJ7733774.1"/>
    </source>
</evidence>
<dbReference type="PANTHER" id="PTHR47416">
    <property type="entry name" value="BASIC-LEUCINE ZIPPER TRANSCRIPTION FACTOR F-RELATED"/>
    <property type="match status" value="1"/>
</dbReference>
<feature type="region of interest" description="Disordered" evidence="7">
    <location>
        <begin position="265"/>
        <end position="316"/>
    </location>
</feature>
<feature type="compositionally biased region" description="Low complexity" evidence="7">
    <location>
        <begin position="91"/>
        <end position="102"/>
    </location>
</feature>
<protein>
    <recommendedName>
        <fullName evidence="8">BZIP domain-containing protein</fullName>
    </recommendedName>
</protein>
<feature type="region of interest" description="Disordered" evidence="7">
    <location>
        <begin position="87"/>
        <end position="203"/>
    </location>
</feature>
<evidence type="ECO:0000256" key="1">
    <source>
        <dbReference type="ARBA" id="ARBA00004123"/>
    </source>
</evidence>
<evidence type="ECO:0000256" key="5">
    <source>
        <dbReference type="ARBA" id="ARBA00023163"/>
    </source>
</evidence>
<dbReference type="Proteomes" id="UP001215280">
    <property type="component" value="Unassembled WGS sequence"/>
</dbReference>
<dbReference type="InterPro" id="IPR046347">
    <property type="entry name" value="bZIP_sf"/>
</dbReference>
<dbReference type="CDD" id="cd14810">
    <property type="entry name" value="bZIP_u1"/>
    <property type="match status" value="1"/>
</dbReference>
<evidence type="ECO:0000256" key="4">
    <source>
        <dbReference type="ARBA" id="ARBA00023125"/>
    </source>
</evidence>
<dbReference type="AlphaFoldDB" id="A0AAD7I2T1"/>
<dbReference type="EMBL" id="JARJLG010000166">
    <property type="protein sequence ID" value="KAJ7733774.1"/>
    <property type="molecule type" value="Genomic_DNA"/>
</dbReference>
<comment type="subcellular location">
    <subcellularLocation>
        <location evidence="1">Nucleus</location>
    </subcellularLocation>
</comment>
<dbReference type="GO" id="GO:0005634">
    <property type="term" value="C:nucleus"/>
    <property type="evidence" value="ECO:0007669"/>
    <property type="project" value="UniProtKB-SubCell"/>
</dbReference>
<feature type="compositionally biased region" description="Polar residues" evidence="7">
    <location>
        <begin position="147"/>
        <end position="166"/>
    </location>
</feature>
<keyword evidence="5" id="KW-0804">Transcription</keyword>
<feature type="compositionally biased region" description="Polar residues" evidence="7">
    <location>
        <begin position="363"/>
        <end position="374"/>
    </location>
</feature>
<evidence type="ECO:0000313" key="10">
    <source>
        <dbReference type="Proteomes" id="UP001215280"/>
    </source>
</evidence>
<reference evidence="9" key="1">
    <citation type="submission" date="2023-03" db="EMBL/GenBank/DDBJ databases">
        <title>Massive genome expansion in bonnet fungi (Mycena s.s.) driven by repeated elements and novel gene families across ecological guilds.</title>
        <authorList>
            <consortium name="Lawrence Berkeley National Laboratory"/>
            <person name="Harder C.B."/>
            <person name="Miyauchi S."/>
            <person name="Viragh M."/>
            <person name="Kuo A."/>
            <person name="Thoen E."/>
            <person name="Andreopoulos B."/>
            <person name="Lu D."/>
            <person name="Skrede I."/>
            <person name="Drula E."/>
            <person name="Henrissat B."/>
            <person name="Morin E."/>
            <person name="Kohler A."/>
            <person name="Barry K."/>
            <person name="LaButti K."/>
            <person name="Morin E."/>
            <person name="Salamov A."/>
            <person name="Lipzen A."/>
            <person name="Mereny Z."/>
            <person name="Hegedus B."/>
            <person name="Baldrian P."/>
            <person name="Stursova M."/>
            <person name="Weitz H."/>
            <person name="Taylor A."/>
            <person name="Grigoriev I.V."/>
            <person name="Nagy L.G."/>
            <person name="Martin F."/>
            <person name="Kauserud H."/>
        </authorList>
    </citation>
    <scope>NUCLEOTIDE SEQUENCE</scope>
    <source>
        <strain evidence="9">CBHHK188m</strain>
    </source>
</reference>
<feature type="region of interest" description="Disordered" evidence="7">
    <location>
        <begin position="517"/>
        <end position="552"/>
    </location>
</feature>
<sequence length="658" mass="69091">MNDFLHAELALSSSSASRESTPDLRTPPQAPLVASFDTFFNFLDQDLKALDPLSILSSAPYHFFGTGGGGPTSDMMGIDPATLVLSDFDSDASTSPSSSSHSPPSPQEEQIAPVKVGGHGKARKGTVAGGGIAKKPSAPPPASSFKENNATSNNHATFMPSTTFKPRNTKGEDDEDEDDLPADWRPPPEVFQKRSSKEKRQLRNKISARNFRVRRKEYIATLEDNIAERDRLLSVIRAELGSTQSENLALRQEIAALKRTLVEGRGPAPVLPPPAPLSPSSSSPNLTSGLASPTLSAVSGSGRASPLPRANTAKDVSATSTRFWAGASGMGIGGMGGYTSVHTARIPELLGESPLASSPFAPETSTPTQQENLNPALNGSKVVEVVRAGLGLGAGTGAPVHGDVFGDANPFTVRSLDAYRMHLWGRMAAQYRHNKEHPASSNANAFTNPSPFTSAHAAGKAPLTGLAGGLRPKYFSSPTLPTLTYSFSASSSLTSANSLAASLAGLSLSGKHGPRAGISPYSSSSTSSYSSHGTAGGSGVGTPTKESQRDRETAMYAALASQTLVKRLGSAFWDAFSGSSSSSSSSASNHLHKWDAEKVRKVLDGTAVLRVVDVEPAPKTPVSMSKQTPVLKTQQQKCTHHLHDVLEESMRSLSLGKK</sequence>
<dbReference type="GO" id="GO:0003677">
    <property type="term" value="F:DNA binding"/>
    <property type="evidence" value="ECO:0007669"/>
    <property type="project" value="UniProtKB-KW"/>
</dbReference>
<keyword evidence="6" id="KW-0539">Nucleus</keyword>
<comment type="similarity">
    <text evidence="2">Belongs to the bZIP family.</text>
</comment>
<evidence type="ECO:0000256" key="7">
    <source>
        <dbReference type="SAM" id="MobiDB-lite"/>
    </source>
</evidence>
<accession>A0AAD7I2T1</accession>
<feature type="domain" description="BZIP" evidence="8">
    <location>
        <begin position="194"/>
        <end position="257"/>
    </location>
</feature>
<dbReference type="GO" id="GO:0003700">
    <property type="term" value="F:DNA-binding transcription factor activity"/>
    <property type="evidence" value="ECO:0007669"/>
    <property type="project" value="InterPro"/>
</dbReference>
<dbReference type="InterPro" id="IPR004827">
    <property type="entry name" value="bZIP"/>
</dbReference>
<dbReference type="SUPFAM" id="SSF57959">
    <property type="entry name" value="Leucine zipper domain"/>
    <property type="match status" value="1"/>
</dbReference>
<dbReference type="PANTHER" id="PTHR47416:SF8">
    <property type="entry name" value="BASIC-LEUCINE ZIPPER TRANSCRIPTION FACTOR E-RELATED"/>
    <property type="match status" value="1"/>
</dbReference>